<dbReference type="AlphaFoldDB" id="A0A8J5F014"/>
<evidence type="ECO:0000256" key="1">
    <source>
        <dbReference type="SAM" id="MobiDB-lite"/>
    </source>
</evidence>
<proteinExistence type="predicted"/>
<evidence type="ECO:0000313" key="3">
    <source>
        <dbReference type="Proteomes" id="UP000734854"/>
    </source>
</evidence>
<gene>
    <name evidence="2" type="ORF">ZIOFF_061422</name>
</gene>
<feature type="compositionally biased region" description="Low complexity" evidence="1">
    <location>
        <begin position="1"/>
        <end position="15"/>
    </location>
</feature>
<keyword evidence="3" id="KW-1185">Reference proteome</keyword>
<dbReference type="Proteomes" id="UP000734854">
    <property type="component" value="Unassembled WGS sequence"/>
</dbReference>
<name>A0A8J5F014_ZINOF</name>
<reference evidence="2 3" key="1">
    <citation type="submission" date="2020-08" db="EMBL/GenBank/DDBJ databases">
        <title>Plant Genome Project.</title>
        <authorList>
            <person name="Zhang R.-G."/>
        </authorList>
    </citation>
    <scope>NUCLEOTIDE SEQUENCE [LARGE SCALE GENOMIC DNA]</scope>
    <source>
        <tissue evidence="2">Rhizome</tissue>
    </source>
</reference>
<feature type="compositionally biased region" description="Polar residues" evidence="1">
    <location>
        <begin position="56"/>
        <end position="74"/>
    </location>
</feature>
<evidence type="ECO:0000313" key="2">
    <source>
        <dbReference type="EMBL" id="KAG6477990.1"/>
    </source>
</evidence>
<feature type="compositionally biased region" description="Polar residues" evidence="1">
    <location>
        <begin position="31"/>
        <end position="47"/>
    </location>
</feature>
<feature type="region of interest" description="Disordered" evidence="1">
    <location>
        <begin position="1"/>
        <end position="92"/>
    </location>
</feature>
<protein>
    <submittedName>
        <fullName evidence="2">Uncharacterized protein</fullName>
    </submittedName>
</protein>
<accession>A0A8J5F014</accession>
<dbReference type="EMBL" id="JACMSC010000017">
    <property type="protein sequence ID" value="KAG6477990.1"/>
    <property type="molecule type" value="Genomic_DNA"/>
</dbReference>
<sequence length="172" mass="18000">MCCSCQISWSGSSQSRPADPSPALASEQRKSSSTNGNHPESFSSSTPHSDHHRSPRSASPSTHPASISAGTCSDGTEGERRGAGSADSDEVLLPPPALAEFSLEEADLARPAAADAVFCRRGALPEGFEIGFALASPLHRFIAGLLFACILGQDRRSVKAKRRRAIEKGIAG</sequence>
<comment type="caution">
    <text evidence="2">The sequence shown here is derived from an EMBL/GenBank/DDBJ whole genome shotgun (WGS) entry which is preliminary data.</text>
</comment>
<organism evidence="2 3">
    <name type="scientific">Zingiber officinale</name>
    <name type="common">Ginger</name>
    <name type="synonym">Amomum zingiber</name>
    <dbReference type="NCBI Taxonomy" id="94328"/>
    <lineage>
        <taxon>Eukaryota</taxon>
        <taxon>Viridiplantae</taxon>
        <taxon>Streptophyta</taxon>
        <taxon>Embryophyta</taxon>
        <taxon>Tracheophyta</taxon>
        <taxon>Spermatophyta</taxon>
        <taxon>Magnoliopsida</taxon>
        <taxon>Liliopsida</taxon>
        <taxon>Zingiberales</taxon>
        <taxon>Zingiberaceae</taxon>
        <taxon>Zingiber</taxon>
    </lineage>
</organism>